<protein>
    <submittedName>
        <fullName evidence="2">Uncharacterized protein</fullName>
    </submittedName>
</protein>
<proteinExistence type="predicted"/>
<evidence type="ECO:0000313" key="3">
    <source>
        <dbReference type="Proteomes" id="UP000646738"/>
    </source>
</evidence>
<name>A0ABQ3RLM1_STRRR</name>
<evidence type="ECO:0000313" key="2">
    <source>
        <dbReference type="EMBL" id="GHI56757.1"/>
    </source>
</evidence>
<comment type="caution">
    <text evidence="2">The sequence shown here is derived from an EMBL/GenBank/DDBJ whole genome shotgun (WGS) entry which is preliminary data.</text>
</comment>
<gene>
    <name evidence="2" type="ORF">Srubr_66030</name>
</gene>
<keyword evidence="1" id="KW-0472">Membrane</keyword>
<feature type="transmembrane region" description="Helical" evidence="1">
    <location>
        <begin position="43"/>
        <end position="61"/>
    </location>
</feature>
<keyword evidence="1" id="KW-0812">Transmembrane</keyword>
<keyword evidence="3" id="KW-1185">Reference proteome</keyword>
<dbReference type="EMBL" id="BNEA01000015">
    <property type="protein sequence ID" value="GHI56757.1"/>
    <property type="molecule type" value="Genomic_DNA"/>
</dbReference>
<dbReference type="Proteomes" id="UP000646738">
    <property type="component" value="Unassembled WGS sequence"/>
</dbReference>
<sequence>MSVSPISHPMSNPRPQLWLITVIVVVVIISARAAQIVNAYVDATAFLTLVLGGFSTATKYSNPSNRP</sequence>
<keyword evidence="1" id="KW-1133">Transmembrane helix</keyword>
<evidence type="ECO:0000256" key="1">
    <source>
        <dbReference type="SAM" id="Phobius"/>
    </source>
</evidence>
<reference evidence="3" key="1">
    <citation type="submission" date="2023-07" db="EMBL/GenBank/DDBJ databases">
        <title>Whole genome shotgun sequence of Streptomyces achromogenes subsp. rubradiris NBRC 14000.</title>
        <authorList>
            <person name="Komaki H."/>
            <person name="Tamura T."/>
        </authorList>
    </citation>
    <scope>NUCLEOTIDE SEQUENCE [LARGE SCALE GENOMIC DNA]</scope>
    <source>
        <strain evidence="3">NBRC 14000</strain>
    </source>
</reference>
<accession>A0ABQ3RLM1</accession>
<organism evidence="2 3">
    <name type="scientific">Streptomyces rubradiris</name>
    <name type="common">Streptomyces achromogenes subsp. rubradiris</name>
    <dbReference type="NCBI Taxonomy" id="285531"/>
    <lineage>
        <taxon>Bacteria</taxon>
        <taxon>Bacillati</taxon>
        <taxon>Actinomycetota</taxon>
        <taxon>Actinomycetes</taxon>
        <taxon>Kitasatosporales</taxon>
        <taxon>Streptomycetaceae</taxon>
        <taxon>Streptomyces</taxon>
    </lineage>
</organism>